<dbReference type="AlphaFoldDB" id="A0A2J6TTW6"/>
<name>A0A2J6TTW6_9HELO</name>
<dbReference type="Gene3D" id="3.30.70.100">
    <property type="match status" value="1"/>
</dbReference>
<dbReference type="InterPro" id="IPR011008">
    <property type="entry name" value="Dimeric_a/b-barrel"/>
</dbReference>
<dbReference type="RefSeq" id="XP_024743322.1">
    <property type="nucleotide sequence ID" value="XM_024886299.1"/>
</dbReference>
<protein>
    <recommendedName>
        <fullName evidence="3">ABM domain-containing protein</fullName>
    </recommendedName>
</protein>
<proteinExistence type="predicted"/>
<dbReference type="InParanoid" id="A0A2J6TTW6"/>
<dbReference type="EMBL" id="KZ613743">
    <property type="protein sequence ID" value="PMD66418.1"/>
    <property type="molecule type" value="Genomic_DNA"/>
</dbReference>
<reference evidence="1 2" key="1">
    <citation type="submission" date="2016-04" db="EMBL/GenBank/DDBJ databases">
        <title>A degradative enzymes factory behind the ericoid mycorrhizal symbiosis.</title>
        <authorList>
            <consortium name="DOE Joint Genome Institute"/>
            <person name="Martino E."/>
            <person name="Morin E."/>
            <person name="Grelet G."/>
            <person name="Kuo A."/>
            <person name="Kohler A."/>
            <person name="Daghino S."/>
            <person name="Barry K."/>
            <person name="Choi C."/>
            <person name="Cichocki N."/>
            <person name="Clum A."/>
            <person name="Copeland A."/>
            <person name="Hainaut M."/>
            <person name="Haridas S."/>
            <person name="Labutti K."/>
            <person name="Lindquist E."/>
            <person name="Lipzen A."/>
            <person name="Khouja H.-R."/>
            <person name="Murat C."/>
            <person name="Ohm R."/>
            <person name="Olson A."/>
            <person name="Spatafora J."/>
            <person name="Veneault-Fourrey C."/>
            <person name="Henrissat B."/>
            <person name="Grigoriev I."/>
            <person name="Martin F."/>
            <person name="Perotto S."/>
        </authorList>
    </citation>
    <scope>NUCLEOTIDE SEQUENCE [LARGE SCALE GENOMIC DNA]</scope>
    <source>
        <strain evidence="1 2">E</strain>
    </source>
</reference>
<sequence>MAQIASTCEAGTIITLNAWVDPSNCEKYLKLFEPIAAELRKHPENLFTAICVNPTDPGHIRIVHGWSKDSAWFFETFVNGNESFQSFNAETAPMWIKPRVIEHFDRYVEG</sequence>
<organism evidence="1 2">
    <name type="scientific">Hyaloscypha bicolor E</name>
    <dbReference type="NCBI Taxonomy" id="1095630"/>
    <lineage>
        <taxon>Eukaryota</taxon>
        <taxon>Fungi</taxon>
        <taxon>Dikarya</taxon>
        <taxon>Ascomycota</taxon>
        <taxon>Pezizomycotina</taxon>
        <taxon>Leotiomycetes</taxon>
        <taxon>Helotiales</taxon>
        <taxon>Hyaloscyphaceae</taxon>
        <taxon>Hyaloscypha</taxon>
        <taxon>Hyaloscypha bicolor</taxon>
    </lineage>
</organism>
<dbReference type="SUPFAM" id="SSF54909">
    <property type="entry name" value="Dimeric alpha+beta barrel"/>
    <property type="match status" value="1"/>
</dbReference>
<dbReference type="GeneID" id="36594376"/>
<evidence type="ECO:0000313" key="1">
    <source>
        <dbReference type="EMBL" id="PMD66418.1"/>
    </source>
</evidence>
<accession>A0A2J6TTW6</accession>
<dbReference type="Proteomes" id="UP000235371">
    <property type="component" value="Unassembled WGS sequence"/>
</dbReference>
<keyword evidence="2" id="KW-1185">Reference proteome</keyword>
<evidence type="ECO:0008006" key="3">
    <source>
        <dbReference type="Google" id="ProtNLM"/>
    </source>
</evidence>
<evidence type="ECO:0000313" key="2">
    <source>
        <dbReference type="Proteomes" id="UP000235371"/>
    </source>
</evidence>
<dbReference type="OrthoDB" id="4126315at2759"/>
<gene>
    <name evidence="1" type="ORF">K444DRAFT_658746</name>
</gene>